<keyword evidence="3" id="KW-0677">Repeat</keyword>
<evidence type="ECO:0000313" key="11">
    <source>
        <dbReference type="Proteomes" id="UP001558613"/>
    </source>
</evidence>
<dbReference type="Proteomes" id="UP001558613">
    <property type="component" value="Unassembled WGS sequence"/>
</dbReference>
<feature type="non-terminal residue" evidence="10">
    <location>
        <position position="98"/>
    </location>
</feature>
<dbReference type="CDD" id="cd11304">
    <property type="entry name" value="Cadherin_repeat"/>
    <property type="match status" value="2"/>
</dbReference>
<evidence type="ECO:0000256" key="1">
    <source>
        <dbReference type="ARBA" id="ARBA00004167"/>
    </source>
</evidence>
<feature type="domain" description="Cadherin" evidence="9">
    <location>
        <begin position="39"/>
        <end position="97"/>
    </location>
</feature>
<comment type="caution">
    <text evidence="10">The sequence shown here is derived from an EMBL/GenBank/DDBJ whole genome shotgun (WGS) entry which is preliminary data.</text>
</comment>
<dbReference type="PANTHER" id="PTHR24028:SF114">
    <property type="entry name" value="PCDH2G3 PROTEIN-RELATED"/>
    <property type="match status" value="1"/>
</dbReference>
<keyword evidence="6" id="KW-0472">Membrane</keyword>
<organism evidence="10 11">
    <name type="scientific">Cirrhinus molitorella</name>
    <name type="common">mud carp</name>
    <dbReference type="NCBI Taxonomy" id="172907"/>
    <lineage>
        <taxon>Eukaryota</taxon>
        <taxon>Metazoa</taxon>
        <taxon>Chordata</taxon>
        <taxon>Craniata</taxon>
        <taxon>Vertebrata</taxon>
        <taxon>Euteleostomi</taxon>
        <taxon>Actinopterygii</taxon>
        <taxon>Neopterygii</taxon>
        <taxon>Teleostei</taxon>
        <taxon>Ostariophysi</taxon>
        <taxon>Cypriniformes</taxon>
        <taxon>Cyprinidae</taxon>
        <taxon>Labeoninae</taxon>
        <taxon>Labeonini</taxon>
        <taxon>Cirrhinus</taxon>
    </lineage>
</organism>
<evidence type="ECO:0000313" key="10">
    <source>
        <dbReference type="EMBL" id="KAL1261564.1"/>
    </source>
</evidence>
<evidence type="ECO:0000256" key="2">
    <source>
        <dbReference type="ARBA" id="ARBA00022692"/>
    </source>
</evidence>
<dbReference type="PROSITE" id="PS50268">
    <property type="entry name" value="CADHERIN_2"/>
    <property type="match status" value="2"/>
</dbReference>
<keyword evidence="4 8" id="KW-0106">Calcium</keyword>
<dbReference type="InterPro" id="IPR002126">
    <property type="entry name" value="Cadherin-like_dom"/>
</dbReference>
<evidence type="ECO:0000256" key="8">
    <source>
        <dbReference type="PROSITE-ProRule" id="PRU00043"/>
    </source>
</evidence>
<dbReference type="InterPro" id="IPR020894">
    <property type="entry name" value="Cadherin_CS"/>
</dbReference>
<comment type="subcellular location">
    <subcellularLocation>
        <location evidence="1">Membrane</location>
        <topology evidence="1">Single-pass membrane protein</topology>
    </subcellularLocation>
</comment>
<evidence type="ECO:0000256" key="3">
    <source>
        <dbReference type="ARBA" id="ARBA00022737"/>
    </source>
</evidence>
<dbReference type="InterPro" id="IPR050174">
    <property type="entry name" value="Protocadherin/Cadherin-CA"/>
</dbReference>
<dbReference type="PANTHER" id="PTHR24028">
    <property type="entry name" value="CADHERIN-87A"/>
    <property type="match status" value="1"/>
</dbReference>
<evidence type="ECO:0000256" key="4">
    <source>
        <dbReference type="ARBA" id="ARBA00022837"/>
    </source>
</evidence>
<evidence type="ECO:0000256" key="6">
    <source>
        <dbReference type="ARBA" id="ARBA00023136"/>
    </source>
</evidence>
<dbReference type="SUPFAM" id="SSF49313">
    <property type="entry name" value="Cadherin-like"/>
    <property type="match status" value="2"/>
</dbReference>
<dbReference type="Gene3D" id="2.60.40.60">
    <property type="entry name" value="Cadherins"/>
    <property type="match status" value="2"/>
</dbReference>
<keyword evidence="2" id="KW-0812">Transmembrane</keyword>
<evidence type="ECO:0000259" key="9">
    <source>
        <dbReference type="PROSITE" id="PS50268"/>
    </source>
</evidence>
<dbReference type="EMBL" id="JAYMGO010000014">
    <property type="protein sequence ID" value="KAL1261564.1"/>
    <property type="molecule type" value="Genomic_DNA"/>
</dbReference>
<feature type="non-terminal residue" evidence="10">
    <location>
        <position position="1"/>
    </location>
</feature>
<sequence>KKEVTLILTAVDGGTPPRSGTVAIHVTVLDANDNAPVFSQAIYKVSLPENSPTDTVVVRVSATDADEGQNGEVTYEFNRISDKAKNLFSLDSNTGVIR</sequence>
<evidence type="ECO:0000256" key="5">
    <source>
        <dbReference type="ARBA" id="ARBA00022989"/>
    </source>
</evidence>
<evidence type="ECO:0000256" key="7">
    <source>
        <dbReference type="ARBA" id="ARBA00023180"/>
    </source>
</evidence>
<keyword evidence="7" id="KW-0325">Glycoprotein</keyword>
<protein>
    <recommendedName>
        <fullName evidence="9">Cadherin domain-containing protein</fullName>
    </recommendedName>
</protein>
<dbReference type="PRINTS" id="PR00205">
    <property type="entry name" value="CADHERIN"/>
</dbReference>
<name>A0ABR3MC13_9TELE</name>
<keyword evidence="11" id="KW-1185">Reference proteome</keyword>
<dbReference type="Pfam" id="PF00028">
    <property type="entry name" value="Cadherin"/>
    <property type="match status" value="1"/>
</dbReference>
<reference evidence="10 11" key="1">
    <citation type="submission" date="2023-09" db="EMBL/GenBank/DDBJ databases">
        <authorList>
            <person name="Wang M."/>
        </authorList>
    </citation>
    <scope>NUCLEOTIDE SEQUENCE [LARGE SCALE GENOMIC DNA]</scope>
    <source>
        <strain evidence="10">GT-2023</strain>
        <tissue evidence="10">Liver</tissue>
    </source>
</reference>
<keyword evidence="5" id="KW-1133">Transmembrane helix</keyword>
<gene>
    <name evidence="10" type="ORF">QQF64_006829</name>
</gene>
<dbReference type="PROSITE" id="PS00232">
    <property type="entry name" value="CADHERIN_1"/>
    <property type="match status" value="1"/>
</dbReference>
<accession>A0ABR3MC13</accession>
<proteinExistence type="predicted"/>
<feature type="domain" description="Cadherin" evidence="9">
    <location>
        <begin position="5"/>
        <end position="38"/>
    </location>
</feature>
<dbReference type="InterPro" id="IPR015919">
    <property type="entry name" value="Cadherin-like_sf"/>
</dbReference>